<evidence type="ECO:0000259" key="2">
    <source>
        <dbReference type="PROSITE" id="PS50994"/>
    </source>
</evidence>
<dbReference type="EMBL" id="BGKA01000300">
    <property type="protein sequence ID" value="GBH21541.1"/>
    <property type="molecule type" value="Genomic_DNA"/>
</dbReference>
<dbReference type="GO" id="GO:0015074">
    <property type="term" value="P:DNA integration"/>
    <property type="evidence" value="ECO:0007669"/>
    <property type="project" value="InterPro"/>
</dbReference>
<feature type="domain" description="Integrase catalytic" evidence="2">
    <location>
        <begin position="248"/>
        <end position="446"/>
    </location>
</feature>
<feature type="compositionally biased region" description="Basic residues" evidence="1">
    <location>
        <begin position="643"/>
        <end position="653"/>
    </location>
</feature>
<reference evidence="3 4" key="1">
    <citation type="submission" date="2018-04" db="EMBL/GenBank/DDBJ databases">
        <title>Draft genome sequence of Pseudomonas syringae pv. actinidiae biovar 3 strains isolated from kiwifruit in Kagawa prefecture.</title>
        <authorList>
            <person name="Tabuchi M."/>
            <person name="Saito M."/>
            <person name="Fujiwara S."/>
            <person name="Sasa N."/>
            <person name="Akimitsu K."/>
            <person name="Gomi K."/>
            <person name="Konishi-Sugita S."/>
            <person name="Hamano K."/>
            <person name="Kataoka I."/>
        </authorList>
    </citation>
    <scope>NUCLEOTIDE SEQUENCE [LARGE SCALE GENOMIC DNA]</scope>
    <source>
        <strain evidence="3 4">MAFF212211</strain>
    </source>
</reference>
<dbReference type="Gene3D" id="3.30.420.10">
    <property type="entry name" value="Ribonuclease H-like superfamily/Ribonuclease H"/>
    <property type="match status" value="1"/>
</dbReference>
<evidence type="ECO:0000313" key="4">
    <source>
        <dbReference type="Proteomes" id="UP000248291"/>
    </source>
</evidence>
<name>A0AAN4TQ25_PSESF</name>
<comment type="caution">
    <text evidence="3">The sequence shown here is derived from an EMBL/GenBank/DDBJ whole genome shotgun (WGS) entry which is preliminary data.</text>
</comment>
<organism evidence="3 4">
    <name type="scientific">Pseudomonas syringae pv. actinidiae</name>
    <dbReference type="NCBI Taxonomy" id="103796"/>
    <lineage>
        <taxon>Bacteria</taxon>
        <taxon>Pseudomonadati</taxon>
        <taxon>Pseudomonadota</taxon>
        <taxon>Gammaproteobacteria</taxon>
        <taxon>Pseudomonadales</taxon>
        <taxon>Pseudomonadaceae</taxon>
        <taxon>Pseudomonas</taxon>
        <taxon>Pseudomonas syringae</taxon>
    </lineage>
</organism>
<dbReference type="InterPro" id="IPR015378">
    <property type="entry name" value="Transposase-like_Mu_C"/>
</dbReference>
<dbReference type="GO" id="GO:0003676">
    <property type="term" value="F:nucleic acid binding"/>
    <property type="evidence" value="ECO:0007669"/>
    <property type="project" value="InterPro"/>
</dbReference>
<dbReference type="RefSeq" id="WP_017683415.1">
    <property type="nucleotide sequence ID" value="NZ_BGKA01000300.1"/>
</dbReference>
<dbReference type="Proteomes" id="UP000248291">
    <property type="component" value="Unassembled WGS sequence"/>
</dbReference>
<dbReference type="InterPro" id="IPR036397">
    <property type="entry name" value="RNaseH_sf"/>
</dbReference>
<dbReference type="AlphaFoldDB" id="A0AAN4TQ25"/>
<proteinExistence type="predicted"/>
<dbReference type="SUPFAM" id="SSF53098">
    <property type="entry name" value="Ribonuclease H-like"/>
    <property type="match status" value="1"/>
</dbReference>
<accession>A0AAN4TQ25</accession>
<dbReference type="InterPro" id="IPR012337">
    <property type="entry name" value="RNaseH-like_sf"/>
</dbReference>
<gene>
    <name evidence="3" type="ORF">KPSA3_07589</name>
</gene>
<evidence type="ECO:0000313" key="3">
    <source>
        <dbReference type="EMBL" id="GBH21541.1"/>
    </source>
</evidence>
<evidence type="ECO:0000256" key="1">
    <source>
        <dbReference type="SAM" id="MobiDB-lite"/>
    </source>
</evidence>
<feature type="region of interest" description="Disordered" evidence="1">
    <location>
        <begin position="572"/>
        <end position="653"/>
    </location>
</feature>
<feature type="compositionally biased region" description="Basic and acidic residues" evidence="1">
    <location>
        <begin position="583"/>
        <end position="622"/>
    </location>
</feature>
<dbReference type="InterPro" id="IPR001584">
    <property type="entry name" value="Integrase_cat-core"/>
</dbReference>
<dbReference type="PROSITE" id="PS50994">
    <property type="entry name" value="INTEGRASE"/>
    <property type="match status" value="1"/>
</dbReference>
<dbReference type="Pfam" id="PF09299">
    <property type="entry name" value="Mu-transpos_C"/>
    <property type="match status" value="1"/>
</dbReference>
<protein>
    <submittedName>
        <fullName evidence="3">Transposase InsO and inactivated derivatives</fullName>
    </submittedName>
</protein>
<sequence length="653" mass="74998">MNRKLAVDSVVFERDQVLRVSAIRPAISQIVLQGASGEEFFLNTDEFQQRIAAGQYRRSYGPYEKVAGAKPVRHLTQTERSALDQRLAILDYVEKERREGYSLRETINKLRDYCADNNLPFPSERTVQRWQKTSSFSTSPDQLAPNFHCRGNKRAMNSADDFDFEETIVDEIMLSYFMSDKYSLKAVTESVNHQCQLRAARRNVDFRGISRRSVCRRIRAFEHSLIGRGRVSKATLNQEMRVAVKKLFVERPYERVEVDATPLDIFCRDEAGNCIGKATCYAGIDAATGAIVMLKCGIEKPSQDFVLSALEFCFSPKDEEFTKRYQLRQPWLAPAAIETIVLDNAQEHHGGLVLNALRYLNTTIDYPMAGKPQAKPYIERFFGTVKTRLINMLPGCTKSQSTFEKNRIERAMSEQLLTVQQLEAQIIRWISDVYMRTPIRRLERRFGDGCSPARAMELLKQQHIIIPPPDPEEFRNACIRYHVREVTLSREGVSLESMGYNSDELARLYQRRGEKTKVKVRLNPLDCRSVFVEDPDDVTVLIQAFERLGGMPHISFDEARAIRRKSYKSDAQLSSTDYQIAQEEDRLENREKMSSGKMRDRNQAARYMARESKKLESQRQEKPAPATERAAPTKLEPLSAAPRRSKAKLKPEE</sequence>